<dbReference type="Proteomes" id="UP001549145">
    <property type="component" value="Unassembled WGS sequence"/>
</dbReference>
<keyword evidence="3" id="KW-1185">Reference proteome</keyword>
<protein>
    <recommendedName>
        <fullName evidence="1">Polysaccharide biosynthesis enzyme WcbI domain-containing protein</fullName>
    </recommendedName>
</protein>
<accession>A0ABV2L9V8</accession>
<dbReference type="Gene3D" id="3.40.50.12080">
    <property type="match status" value="2"/>
</dbReference>
<dbReference type="RefSeq" id="WP_238279593.1">
    <property type="nucleotide sequence ID" value="NZ_BPQL01000062.1"/>
</dbReference>
<evidence type="ECO:0000313" key="3">
    <source>
        <dbReference type="Proteomes" id="UP001549145"/>
    </source>
</evidence>
<comment type="caution">
    <text evidence="2">The sequence shown here is derived from an EMBL/GenBank/DDBJ whole genome shotgun (WGS) entry which is preliminary data.</text>
</comment>
<dbReference type="Pfam" id="PF18588">
    <property type="entry name" value="WcbI"/>
    <property type="match status" value="1"/>
</dbReference>
<organism evidence="2 3">
    <name type="scientific">Methylobacterium goesingense</name>
    <dbReference type="NCBI Taxonomy" id="243690"/>
    <lineage>
        <taxon>Bacteria</taxon>
        <taxon>Pseudomonadati</taxon>
        <taxon>Pseudomonadota</taxon>
        <taxon>Alphaproteobacteria</taxon>
        <taxon>Hyphomicrobiales</taxon>
        <taxon>Methylobacteriaceae</taxon>
        <taxon>Methylobacterium</taxon>
    </lineage>
</organism>
<dbReference type="InterPro" id="IPR041307">
    <property type="entry name" value="WcbI"/>
</dbReference>
<feature type="domain" description="Polysaccharide biosynthesis enzyme WcbI" evidence="1">
    <location>
        <begin position="3"/>
        <end position="201"/>
    </location>
</feature>
<name>A0ABV2L9V8_9HYPH</name>
<sequence length="357" mass="40838">MNLLVYGGCHALILKRLIDELGPRGRHHVTLLINFQVVASGRPFPYEKIRDYDVVIYSPIQNKGDYNTSFLQKACEEYGVPTICFPWLEWHGHSPGADKDWFWGHHGWYFPALVELSRDFWDCSAFSRFVRAEFPSQDVIQTYFADTTRRLKEQEKSFDCQVKISDFILDNYHDRRMFLTPDHPTLVLYRYVITEIENLVGTQLVASWPADLPELQPEERTPILPRIAAETQLTFVDTSWRSETQPLVTMDLDGFLALHFQAGRRALSQGEGIETVLATAARPTWVGSSRHSAADEGPVAVPIFTQVLMRRAAPVAGQAHFEGEILATLTDHPPLDAVPRNVDGWCRFRSDDWTFRS</sequence>
<evidence type="ECO:0000313" key="2">
    <source>
        <dbReference type="EMBL" id="MET3694633.1"/>
    </source>
</evidence>
<evidence type="ECO:0000259" key="1">
    <source>
        <dbReference type="Pfam" id="PF18588"/>
    </source>
</evidence>
<gene>
    <name evidence="2" type="ORF">ABID43_004195</name>
</gene>
<reference evidence="2 3" key="1">
    <citation type="submission" date="2024-06" db="EMBL/GenBank/DDBJ databases">
        <title>Genomic Encyclopedia of Type Strains, Phase IV (KMG-IV): sequencing the most valuable type-strain genomes for metagenomic binning, comparative biology and taxonomic classification.</title>
        <authorList>
            <person name="Goeker M."/>
        </authorList>
    </citation>
    <scope>NUCLEOTIDE SEQUENCE [LARGE SCALE GENOMIC DNA]</scope>
    <source>
        <strain evidence="2 3">DSM 21331</strain>
    </source>
</reference>
<dbReference type="EMBL" id="JBEPMM010000016">
    <property type="protein sequence ID" value="MET3694633.1"/>
    <property type="molecule type" value="Genomic_DNA"/>
</dbReference>
<proteinExistence type="predicted"/>